<organism evidence="1 2">
    <name type="scientific">Rhizopus microsporus ATCC 52813</name>
    <dbReference type="NCBI Taxonomy" id="1340429"/>
    <lineage>
        <taxon>Eukaryota</taxon>
        <taxon>Fungi</taxon>
        <taxon>Fungi incertae sedis</taxon>
        <taxon>Mucoromycota</taxon>
        <taxon>Mucoromycotina</taxon>
        <taxon>Mucoromycetes</taxon>
        <taxon>Mucorales</taxon>
        <taxon>Mucorineae</taxon>
        <taxon>Rhizopodaceae</taxon>
        <taxon>Rhizopus</taxon>
    </lineage>
</organism>
<protein>
    <submittedName>
        <fullName evidence="1">Uncharacterized protein</fullName>
    </submittedName>
</protein>
<dbReference type="Proteomes" id="UP000242254">
    <property type="component" value="Unassembled WGS sequence"/>
</dbReference>
<dbReference type="EMBL" id="KZ303926">
    <property type="protein sequence ID" value="PHZ07178.1"/>
    <property type="molecule type" value="Genomic_DNA"/>
</dbReference>
<proteinExistence type="predicted"/>
<name>A0A2G4SEG6_RHIZD</name>
<keyword evidence="2" id="KW-1185">Reference proteome</keyword>
<evidence type="ECO:0000313" key="1">
    <source>
        <dbReference type="EMBL" id="PHZ07178.1"/>
    </source>
</evidence>
<evidence type="ECO:0000313" key="2">
    <source>
        <dbReference type="Proteomes" id="UP000242254"/>
    </source>
</evidence>
<sequence length="82" mass="9078">MSYNVVAEGCLEKTMKLKGNRRGVAGVFWRALKRREAVGDLIAATIDEYKISKVCNACSSDPSARMSELKGCGCCIWVLDRF</sequence>
<accession>A0A2G4SEG6</accession>
<dbReference type="GeneID" id="35445238"/>
<reference evidence="1 2" key="1">
    <citation type="journal article" date="2016" name="Proc. Natl. Acad. Sci. U.S.A.">
        <title>Lipid metabolic changes in an early divergent fungus govern the establishment of a mutualistic symbiosis with endobacteria.</title>
        <authorList>
            <person name="Lastovetsky O.A."/>
            <person name="Gaspar M.L."/>
            <person name="Mondo S.J."/>
            <person name="LaButti K.M."/>
            <person name="Sandor L."/>
            <person name="Grigoriev I.V."/>
            <person name="Henry S.A."/>
            <person name="Pawlowska T.E."/>
        </authorList>
    </citation>
    <scope>NUCLEOTIDE SEQUENCE [LARGE SCALE GENOMIC DNA]</scope>
    <source>
        <strain evidence="1 2">ATCC 52813</strain>
    </source>
</reference>
<dbReference type="RefSeq" id="XP_023460886.1">
    <property type="nucleotide sequence ID" value="XM_023614249.1"/>
</dbReference>
<gene>
    <name evidence="1" type="ORF">RHIMIDRAFT_296136</name>
</gene>
<dbReference type="AlphaFoldDB" id="A0A2G4SEG6"/>